<evidence type="ECO:0000313" key="1">
    <source>
        <dbReference type="EMBL" id="KAF9643117.1"/>
    </source>
</evidence>
<dbReference type="Proteomes" id="UP000886501">
    <property type="component" value="Unassembled WGS sequence"/>
</dbReference>
<reference evidence="1" key="1">
    <citation type="submission" date="2019-10" db="EMBL/GenBank/DDBJ databases">
        <authorList>
            <consortium name="DOE Joint Genome Institute"/>
            <person name="Kuo A."/>
            <person name="Miyauchi S."/>
            <person name="Kiss E."/>
            <person name="Drula E."/>
            <person name="Kohler A."/>
            <person name="Sanchez-Garcia M."/>
            <person name="Andreopoulos B."/>
            <person name="Barry K.W."/>
            <person name="Bonito G."/>
            <person name="Buee M."/>
            <person name="Carver A."/>
            <person name="Chen C."/>
            <person name="Cichocki N."/>
            <person name="Clum A."/>
            <person name="Culley D."/>
            <person name="Crous P.W."/>
            <person name="Fauchery L."/>
            <person name="Girlanda M."/>
            <person name="Hayes R."/>
            <person name="Keri Z."/>
            <person name="Labutti K."/>
            <person name="Lipzen A."/>
            <person name="Lombard V."/>
            <person name="Magnuson J."/>
            <person name="Maillard F."/>
            <person name="Morin E."/>
            <person name="Murat C."/>
            <person name="Nolan M."/>
            <person name="Ohm R."/>
            <person name="Pangilinan J."/>
            <person name="Pereira M."/>
            <person name="Perotto S."/>
            <person name="Peter M."/>
            <person name="Riley R."/>
            <person name="Sitrit Y."/>
            <person name="Stielow B."/>
            <person name="Szollosi G."/>
            <person name="Zifcakova L."/>
            <person name="Stursova M."/>
            <person name="Spatafora J.W."/>
            <person name="Tedersoo L."/>
            <person name="Vaario L.-M."/>
            <person name="Yamada A."/>
            <person name="Yan M."/>
            <person name="Wang P."/>
            <person name="Xu J."/>
            <person name="Bruns T."/>
            <person name="Baldrian P."/>
            <person name="Vilgalys R."/>
            <person name="Henrissat B."/>
            <person name="Grigoriev I.V."/>
            <person name="Hibbett D."/>
            <person name="Nagy L.G."/>
            <person name="Martin F.M."/>
        </authorList>
    </citation>
    <scope>NUCLEOTIDE SEQUENCE</scope>
    <source>
        <strain evidence="1">P2</strain>
    </source>
</reference>
<proteinExistence type="predicted"/>
<protein>
    <submittedName>
        <fullName evidence="1">Uncharacterized protein</fullName>
    </submittedName>
</protein>
<evidence type="ECO:0000313" key="2">
    <source>
        <dbReference type="Proteomes" id="UP000886501"/>
    </source>
</evidence>
<reference evidence="1" key="2">
    <citation type="journal article" date="2020" name="Nat. Commun.">
        <title>Large-scale genome sequencing of mycorrhizal fungi provides insights into the early evolution of symbiotic traits.</title>
        <authorList>
            <person name="Miyauchi S."/>
            <person name="Kiss E."/>
            <person name="Kuo A."/>
            <person name="Drula E."/>
            <person name="Kohler A."/>
            <person name="Sanchez-Garcia M."/>
            <person name="Morin E."/>
            <person name="Andreopoulos B."/>
            <person name="Barry K.W."/>
            <person name="Bonito G."/>
            <person name="Buee M."/>
            <person name="Carver A."/>
            <person name="Chen C."/>
            <person name="Cichocki N."/>
            <person name="Clum A."/>
            <person name="Culley D."/>
            <person name="Crous P.W."/>
            <person name="Fauchery L."/>
            <person name="Girlanda M."/>
            <person name="Hayes R.D."/>
            <person name="Keri Z."/>
            <person name="LaButti K."/>
            <person name="Lipzen A."/>
            <person name="Lombard V."/>
            <person name="Magnuson J."/>
            <person name="Maillard F."/>
            <person name="Murat C."/>
            <person name="Nolan M."/>
            <person name="Ohm R.A."/>
            <person name="Pangilinan J."/>
            <person name="Pereira M.F."/>
            <person name="Perotto S."/>
            <person name="Peter M."/>
            <person name="Pfister S."/>
            <person name="Riley R."/>
            <person name="Sitrit Y."/>
            <person name="Stielow J.B."/>
            <person name="Szollosi G."/>
            <person name="Zifcakova L."/>
            <person name="Stursova M."/>
            <person name="Spatafora J.W."/>
            <person name="Tedersoo L."/>
            <person name="Vaario L.M."/>
            <person name="Yamada A."/>
            <person name="Yan M."/>
            <person name="Wang P."/>
            <person name="Xu J."/>
            <person name="Bruns T."/>
            <person name="Baldrian P."/>
            <person name="Vilgalys R."/>
            <person name="Dunand C."/>
            <person name="Henrissat B."/>
            <person name="Grigoriev I.V."/>
            <person name="Hibbett D."/>
            <person name="Nagy L.G."/>
            <person name="Martin F.M."/>
        </authorList>
    </citation>
    <scope>NUCLEOTIDE SEQUENCE</scope>
    <source>
        <strain evidence="1">P2</strain>
    </source>
</reference>
<dbReference type="EMBL" id="MU118281">
    <property type="protein sequence ID" value="KAF9643117.1"/>
    <property type="molecule type" value="Genomic_DNA"/>
</dbReference>
<organism evidence="1 2">
    <name type="scientific">Thelephora ganbajun</name>
    <name type="common">Ganba fungus</name>
    <dbReference type="NCBI Taxonomy" id="370292"/>
    <lineage>
        <taxon>Eukaryota</taxon>
        <taxon>Fungi</taxon>
        <taxon>Dikarya</taxon>
        <taxon>Basidiomycota</taxon>
        <taxon>Agaricomycotina</taxon>
        <taxon>Agaricomycetes</taxon>
        <taxon>Thelephorales</taxon>
        <taxon>Thelephoraceae</taxon>
        <taxon>Thelephora</taxon>
    </lineage>
</organism>
<name>A0ACB6Z0U0_THEGA</name>
<accession>A0ACB6Z0U0</accession>
<sequence>MKERDEKNLTIRLAEPVIYLKDVDFSGRRRTHNELSPPSVVRGLLVLHLSRPTKICSIDIELAAKSSTHYPEGVGSRRVEVTEEHQLYSSSTVYFRQDAGGHHSRRAMSLGPASSSTTMEEDDASSFDFDIDQEDNEISRPRQRTRDEFRGRRGASVDLHSFHRDVVSHHTTTYTPSPAYIPTAENTPEESPASSAANLTAPHPTPLLYQGSPSQPSSLSRVQQDPSPIHRDQRLTTSGASDDSIPRSSVSQRWASQGLEDFRGAPRSDLNAASVRSTTPQMDTSTLVSPILSSLNETSSRFSPPRSPDRFDDDIHSRRRSKNRFSLSAISDAILDSVRSHSPLAAKRRTEGSLMRFDAHDSERNSETMRGRSTEKGKGRDFSHALIKVSEAFGLELEEGRESRDGWKEFKKGTYTYPISFAIPADSPPSLDCMHGSIVWNLKATVHRPGKFTPRMETVRTINVVATPSEDATEDVESVTVNKTWEDQMVYYLAIVGRAFPIGSKIPIQLTLMPLAKIKIHKVTVAIDEKVTYYAQMQKAARAPSATRQVLFCLKYPEKSRIPILPLTEEDPQRSPLYALVREDLEYTGQSEEERATELASEWIGPGPWPLRFNVKVSSTYGILHPTNMNKKGNITVSHALKVIIRVEKGSTGDEDPKKKVYDIVIQYPVHLLSYLCNPMYTSLPSYSLTWQSVPTAPTQSSSPESGPLSIIHEVSAVELEPPIPEYAAPTDHVLRTASREREQLTHQFERFITSQELENRELPPSYKVATSPVHVNHSHVLHA</sequence>
<comment type="caution">
    <text evidence="1">The sequence shown here is derived from an EMBL/GenBank/DDBJ whole genome shotgun (WGS) entry which is preliminary data.</text>
</comment>
<keyword evidence="2" id="KW-1185">Reference proteome</keyword>
<gene>
    <name evidence="1" type="ORF">BDM02DRAFT_3132643</name>
</gene>